<evidence type="ECO:0000256" key="7">
    <source>
        <dbReference type="ARBA" id="ARBA00047343"/>
    </source>
</evidence>
<evidence type="ECO:0000256" key="1">
    <source>
        <dbReference type="ARBA" id="ARBA00006115"/>
    </source>
</evidence>
<protein>
    <recommendedName>
        <fullName evidence="2">mannose-1-phosphate guanylyltransferase</fullName>
        <ecNumber evidence="2">2.7.7.13</ecNumber>
    </recommendedName>
</protein>
<dbReference type="InterPro" id="IPR054566">
    <property type="entry name" value="ManC/GMP-like_b-helix"/>
</dbReference>
<dbReference type="InterPro" id="IPR001538">
    <property type="entry name" value="Man6P_isomerase-2_C"/>
</dbReference>
<dbReference type="SUPFAM" id="SSF53448">
    <property type="entry name" value="Nucleotide-diphospho-sugar transferases"/>
    <property type="match status" value="1"/>
</dbReference>
<feature type="domain" description="Mannose-6-phosphate isomerase type II C-terminal" evidence="10">
    <location>
        <begin position="363"/>
        <end position="476"/>
    </location>
</feature>
<dbReference type="InterPro" id="IPR029044">
    <property type="entry name" value="Nucleotide-diphossugar_trans"/>
</dbReference>
<dbReference type="OrthoDB" id="9806359at2"/>
<dbReference type="InterPro" id="IPR006375">
    <property type="entry name" value="Man1P_GuaTrfase/Man6P_Isoase"/>
</dbReference>
<dbReference type="GO" id="GO:0016853">
    <property type="term" value="F:isomerase activity"/>
    <property type="evidence" value="ECO:0007669"/>
    <property type="project" value="UniProtKB-KW"/>
</dbReference>
<keyword evidence="3 12" id="KW-0808">Transferase</keyword>
<dbReference type="InterPro" id="IPR051161">
    <property type="entry name" value="Mannose-6P_isomerase_type2"/>
</dbReference>
<comment type="catalytic activity">
    <reaction evidence="7">
        <text>alpha-D-mannose 1-phosphate + GTP + H(+) = GDP-alpha-D-mannose + diphosphate</text>
        <dbReference type="Rhea" id="RHEA:15229"/>
        <dbReference type="ChEBI" id="CHEBI:15378"/>
        <dbReference type="ChEBI" id="CHEBI:33019"/>
        <dbReference type="ChEBI" id="CHEBI:37565"/>
        <dbReference type="ChEBI" id="CHEBI:57527"/>
        <dbReference type="ChEBI" id="CHEBI:58409"/>
        <dbReference type="EC" id="2.7.7.13"/>
    </reaction>
</comment>
<dbReference type="CDD" id="cd02213">
    <property type="entry name" value="cupin_PMI_typeII_C"/>
    <property type="match status" value="1"/>
</dbReference>
<dbReference type="EMBL" id="FNOY01000033">
    <property type="protein sequence ID" value="SDY39699.1"/>
    <property type="molecule type" value="Genomic_DNA"/>
</dbReference>
<evidence type="ECO:0000313" key="13">
    <source>
        <dbReference type="Proteomes" id="UP000198640"/>
    </source>
</evidence>
<dbReference type="FunFam" id="2.60.120.10:FF:000032">
    <property type="entry name" value="Mannose-1-phosphate guanylyltransferase/mannose-6-phosphate isomerase"/>
    <property type="match status" value="1"/>
</dbReference>
<dbReference type="Proteomes" id="UP000198640">
    <property type="component" value="Unassembled WGS sequence"/>
</dbReference>
<keyword evidence="12" id="KW-0413">Isomerase</keyword>
<name>A0A1H3JJF4_9PROT</name>
<dbReference type="RefSeq" id="WP_090414340.1">
    <property type="nucleotide sequence ID" value="NZ_FNOY01000033.1"/>
</dbReference>
<evidence type="ECO:0000256" key="8">
    <source>
        <dbReference type="RuleBase" id="RU004190"/>
    </source>
</evidence>
<evidence type="ECO:0000259" key="9">
    <source>
        <dbReference type="Pfam" id="PF00483"/>
    </source>
</evidence>
<reference evidence="12 13" key="1">
    <citation type="submission" date="2016-10" db="EMBL/GenBank/DDBJ databases">
        <authorList>
            <person name="de Groot N.N."/>
        </authorList>
    </citation>
    <scope>NUCLEOTIDE SEQUENCE [LARGE SCALE GENOMIC DNA]</scope>
    <source>
        <strain evidence="12 13">Nm1</strain>
    </source>
</reference>
<dbReference type="InterPro" id="IPR014710">
    <property type="entry name" value="RmlC-like_jellyroll"/>
</dbReference>
<gene>
    <name evidence="12" type="ORF">SAMN05421881_103322</name>
</gene>
<accession>A0A1H3JJF4</accession>
<evidence type="ECO:0000259" key="10">
    <source>
        <dbReference type="Pfam" id="PF01050"/>
    </source>
</evidence>
<dbReference type="PANTHER" id="PTHR46390:SF1">
    <property type="entry name" value="MANNOSE-1-PHOSPHATE GUANYLYLTRANSFERASE"/>
    <property type="match status" value="1"/>
</dbReference>
<dbReference type="InterPro" id="IPR005835">
    <property type="entry name" value="NTP_transferase_dom"/>
</dbReference>
<feature type="domain" description="Nucleotidyl transferase" evidence="9">
    <location>
        <begin position="7"/>
        <end position="293"/>
    </location>
</feature>
<dbReference type="STRING" id="44576.SAMN05421881_103322"/>
<evidence type="ECO:0000256" key="5">
    <source>
        <dbReference type="ARBA" id="ARBA00022741"/>
    </source>
</evidence>
<dbReference type="Pfam" id="PF00483">
    <property type="entry name" value="NTP_transferase"/>
    <property type="match status" value="1"/>
</dbReference>
<dbReference type="Gene3D" id="2.60.120.10">
    <property type="entry name" value="Jelly Rolls"/>
    <property type="match status" value="1"/>
</dbReference>
<comment type="similarity">
    <text evidence="1 8">Belongs to the mannose-6-phosphate isomerase type 2 family.</text>
</comment>
<evidence type="ECO:0000256" key="4">
    <source>
        <dbReference type="ARBA" id="ARBA00022695"/>
    </source>
</evidence>
<dbReference type="FunFam" id="3.90.550.10:FF:000046">
    <property type="entry name" value="Mannose-1-phosphate guanylyltransferase (GDP)"/>
    <property type="match status" value="1"/>
</dbReference>
<dbReference type="InterPro" id="IPR049577">
    <property type="entry name" value="GMPP_N"/>
</dbReference>
<dbReference type="SUPFAM" id="SSF51182">
    <property type="entry name" value="RmlC-like cupins"/>
    <property type="match status" value="1"/>
</dbReference>
<dbReference type="NCBIfam" id="TIGR01479">
    <property type="entry name" value="GMP_PMI"/>
    <property type="match status" value="1"/>
</dbReference>
<dbReference type="Gene3D" id="3.90.550.10">
    <property type="entry name" value="Spore Coat Polysaccharide Biosynthesis Protein SpsA, Chain A"/>
    <property type="match status" value="1"/>
</dbReference>
<proteinExistence type="inferred from homology"/>
<evidence type="ECO:0000256" key="3">
    <source>
        <dbReference type="ARBA" id="ARBA00022679"/>
    </source>
</evidence>
<keyword evidence="4 12" id="KW-0548">Nucleotidyltransferase</keyword>
<feature type="domain" description="MannoseP isomerase/GMP-like beta-helix" evidence="11">
    <location>
        <begin position="310"/>
        <end position="358"/>
    </location>
</feature>
<dbReference type="PANTHER" id="PTHR46390">
    <property type="entry name" value="MANNOSE-1-PHOSPHATE GUANYLYLTRANSFERASE"/>
    <property type="match status" value="1"/>
</dbReference>
<keyword evidence="6" id="KW-0342">GTP-binding</keyword>
<organism evidence="12 13">
    <name type="scientific">Nitrosomonas halophila</name>
    <dbReference type="NCBI Taxonomy" id="44576"/>
    <lineage>
        <taxon>Bacteria</taxon>
        <taxon>Pseudomonadati</taxon>
        <taxon>Pseudomonadota</taxon>
        <taxon>Betaproteobacteria</taxon>
        <taxon>Nitrosomonadales</taxon>
        <taxon>Nitrosomonadaceae</taxon>
        <taxon>Nitrosomonas</taxon>
    </lineage>
</organism>
<dbReference type="Pfam" id="PF01050">
    <property type="entry name" value="MannoseP_isomer"/>
    <property type="match status" value="1"/>
</dbReference>
<dbReference type="CDD" id="cd02509">
    <property type="entry name" value="GDP-M1P_Guanylyltransferase"/>
    <property type="match status" value="1"/>
</dbReference>
<evidence type="ECO:0000256" key="2">
    <source>
        <dbReference type="ARBA" id="ARBA00012387"/>
    </source>
</evidence>
<dbReference type="GO" id="GO:0000271">
    <property type="term" value="P:polysaccharide biosynthetic process"/>
    <property type="evidence" value="ECO:0007669"/>
    <property type="project" value="InterPro"/>
</dbReference>
<dbReference type="Pfam" id="PF22640">
    <property type="entry name" value="ManC_GMP_beta-helix"/>
    <property type="match status" value="1"/>
</dbReference>
<evidence type="ECO:0000259" key="11">
    <source>
        <dbReference type="Pfam" id="PF22640"/>
    </source>
</evidence>
<dbReference type="GO" id="GO:0004475">
    <property type="term" value="F:mannose-1-phosphate guanylyltransferase (GTP) activity"/>
    <property type="evidence" value="ECO:0007669"/>
    <property type="project" value="UniProtKB-EC"/>
</dbReference>
<dbReference type="EC" id="2.7.7.13" evidence="2"/>
<dbReference type="AlphaFoldDB" id="A0A1H3JJF4"/>
<sequence length="483" mass="53615">MKQLLVPVILSGGSGTRLWPLSREQYPKQLLPLIDEDSLFQATVRRLDGLDDIAVQPPIIVSNEEYRFVIAEQLRLMHKQGTIILEPCGRNTAPALSIAALAAMDNDSDPVLLVMPSDHVMTDIPAFQASVRKGMPLAADGLMVTFGIQPDAPETGYGYIQHGSMLDESGAFQIIRFVEKPDAAIAQQYLEAGNYLWNSGMFMMRASVWLSAIAACRRDMLEACRSAWQQGSIDGDFRRLDKTAFTGCPGDSIDYAVMEQLSAGQLDLPSGAIVPLSAGWSDVGAWDALWRTLPKDGAGNVMRGDVLLHDCRETLAISENRLVACIGTDNLVIIETSDAVLVVHQSKTQEVKKIVDKLKQQARPEIRSHRKIYRPWGWYDAVDAGERFQVKRIVVNPGAALSLQMHHHRAEHWIVVRGTARVSRADKSYLVSENESTYIPLGTPHRLENPGRLPLEIIEVQSGSYLGEDDIIRFEDKYGRKES</sequence>
<evidence type="ECO:0000313" key="12">
    <source>
        <dbReference type="EMBL" id="SDY39699.1"/>
    </source>
</evidence>
<evidence type="ECO:0000256" key="6">
    <source>
        <dbReference type="ARBA" id="ARBA00023134"/>
    </source>
</evidence>
<keyword evidence="13" id="KW-1185">Reference proteome</keyword>
<dbReference type="GO" id="GO:0005525">
    <property type="term" value="F:GTP binding"/>
    <property type="evidence" value="ECO:0007669"/>
    <property type="project" value="UniProtKB-KW"/>
</dbReference>
<keyword evidence="5" id="KW-0547">Nucleotide-binding</keyword>
<dbReference type="InterPro" id="IPR011051">
    <property type="entry name" value="RmlC_Cupin_sf"/>
</dbReference>
<dbReference type="GO" id="GO:0009298">
    <property type="term" value="P:GDP-mannose biosynthetic process"/>
    <property type="evidence" value="ECO:0007669"/>
    <property type="project" value="TreeGrafter"/>
</dbReference>